<comment type="caution">
    <text evidence="3">The sequence shown here is derived from an EMBL/GenBank/DDBJ whole genome shotgun (WGS) entry which is preliminary data.</text>
</comment>
<feature type="chain" id="PRO_5042173837" description="Secreted protein" evidence="2">
    <location>
        <begin position="25"/>
        <end position="113"/>
    </location>
</feature>
<proteinExistence type="predicted"/>
<reference evidence="3" key="1">
    <citation type="submission" date="2022-06" db="EMBL/GenBank/DDBJ databases">
        <title>Genomic Encyclopedia of Archaeal and Bacterial Type Strains, Phase II (KMG-II): from individual species to whole genera.</title>
        <authorList>
            <person name="Goeker M."/>
        </authorList>
    </citation>
    <scope>NUCLEOTIDE SEQUENCE</scope>
    <source>
        <strain evidence="3">DSM 43935</strain>
    </source>
</reference>
<evidence type="ECO:0008006" key="5">
    <source>
        <dbReference type="Google" id="ProtNLM"/>
    </source>
</evidence>
<keyword evidence="2" id="KW-0732">Signal</keyword>
<keyword evidence="4" id="KW-1185">Reference proteome</keyword>
<dbReference type="RefSeq" id="WP_253770736.1">
    <property type="nucleotide sequence ID" value="NZ_JAMTCK010000005.1"/>
</dbReference>
<sequence>MLKKAGIVAAAAASLMMFGAPAFAAPAGPPATTHSGTGGQSSAASGIDTDEVDQNALVNLNDTQILDNLNICEIIPIIEVEIPIGDGAQGTNCQVADAQENQGVSSANSEDPK</sequence>
<organism evidence="3 4">
    <name type="scientific">Goodfellowiella coeruleoviolacea</name>
    <dbReference type="NCBI Taxonomy" id="334858"/>
    <lineage>
        <taxon>Bacteria</taxon>
        <taxon>Bacillati</taxon>
        <taxon>Actinomycetota</taxon>
        <taxon>Actinomycetes</taxon>
        <taxon>Pseudonocardiales</taxon>
        <taxon>Pseudonocardiaceae</taxon>
        <taxon>Goodfellowiella</taxon>
    </lineage>
</organism>
<feature type="region of interest" description="Disordered" evidence="1">
    <location>
        <begin position="24"/>
        <end position="48"/>
    </location>
</feature>
<evidence type="ECO:0000313" key="3">
    <source>
        <dbReference type="EMBL" id="MCP2165685.1"/>
    </source>
</evidence>
<name>A0AAE3GCR4_9PSEU</name>
<feature type="signal peptide" evidence="2">
    <location>
        <begin position="1"/>
        <end position="24"/>
    </location>
</feature>
<evidence type="ECO:0000256" key="2">
    <source>
        <dbReference type="SAM" id="SignalP"/>
    </source>
</evidence>
<feature type="compositionally biased region" description="Low complexity" evidence="1">
    <location>
        <begin position="24"/>
        <end position="46"/>
    </location>
</feature>
<protein>
    <recommendedName>
        <fullName evidence="5">Secreted protein</fullName>
    </recommendedName>
</protein>
<dbReference type="EMBL" id="JAMTCK010000005">
    <property type="protein sequence ID" value="MCP2165685.1"/>
    <property type="molecule type" value="Genomic_DNA"/>
</dbReference>
<gene>
    <name evidence="3" type="ORF">LX83_002543</name>
</gene>
<evidence type="ECO:0000313" key="4">
    <source>
        <dbReference type="Proteomes" id="UP001206128"/>
    </source>
</evidence>
<dbReference type="AlphaFoldDB" id="A0AAE3GCR4"/>
<dbReference type="Proteomes" id="UP001206128">
    <property type="component" value="Unassembled WGS sequence"/>
</dbReference>
<accession>A0AAE3GCR4</accession>
<evidence type="ECO:0000256" key="1">
    <source>
        <dbReference type="SAM" id="MobiDB-lite"/>
    </source>
</evidence>